<organism evidence="3 4">
    <name type="scientific">Grifola frondosa</name>
    <name type="common">Maitake</name>
    <name type="synonym">Polyporus frondosus</name>
    <dbReference type="NCBI Taxonomy" id="5627"/>
    <lineage>
        <taxon>Eukaryota</taxon>
        <taxon>Fungi</taxon>
        <taxon>Dikarya</taxon>
        <taxon>Basidiomycota</taxon>
        <taxon>Agaricomycotina</taxon>
        <taxon>Agaricomycetes</taxon>
        <taxon>Polyporales</taxon>
        <taxon>Grifolaceae</taxon>
        <taxon>Grifola</taxon>
    </lineage>
</organism>
<dbReference type="AlphaFoldDB" id="A0A1C7LWD0"/>
<sequence length="871" mass="98586">MIDHLLGRPSLSWKRTQVFFVIIFWFWRILRGNPRGPRILWIRRANRALRRFTPWQLVVSTLTGVYAVRNLDKILGLGSPEPLANLYSQTYYRATWITTGLDAGFATAMSIRPKWLKDICSILFSVYYIVYANEGDEKLRRFRAVPTVEMLRTTWEKTSNRYIRMLTHFPPITIRRKILISRPNDSTYQRPILAWLFFAPPEHHLCRATDLIVDFPGGGFVSMTPEHHEERLRMWTVRTGKPVLSIEYGKAPEYPYPFAIDECFDLYRVLVECSGKIIGMSGAKLNVIFTGDSAGAHIAVCVMMKILETQLHLPHPRALVLNYPALDFNFTSWMTPSNLRVLQYEQSTGNIPSLAEQKDHFSHISPLSMVGDRKVVRRRRNSWREAIRIIASPTTEMPPPLRYRHTTSSVGVIRDSQGNIVAHRDDSANTFDEAGDMADVEDADMSSMREEDKPIEARVRFNPQVSQATPEAEHQEITGITDDCGEETQKVQVPLGTRLTMTSRTGYFQDRIISPSMMRAMAILYIGPHRNPEFDTDYYLSPILAPSHLLARFPPILMSCGEKDPFVDDTVIFAGRIREAKRARKQELDVATSGKSVKNGEHLRMSSKDGGDEAMRALKRERDRLASQSEDDWVRMHIFSEWSHGYLQMPMLMQEARTVINDLADWMDEVFATNVDITPKRDAGESPRQSGRKRTSPSSRDSRTPHPTDDGGTSLTSETELETDDILTFAPKKRTPPSSFGEPAAKDQAVPSVIPPWRFSHSRSRSHGQPSPRPAGRQDRAASLSPARDAEHPEGPNGNAEMRRFAILHDSALPQGIARDVNGLGSPPSSKRPSPSPGHSAKGGQTISESELMRRRRLLDAHLINSKDTVK</sequence>
<dbReference type="OrthoDB" id="5570009at2759"/>
<dbReference type="GO" id="GO:0004806">
    <property type="term" value="F:triacylglycerol lipase activity"/>
    <property type="evidence" value="ECO:0007669"/>
    <property type="project" value="TreeGrafter"/>
</dbReference>
<feature type="compositionally biased region" description="Basic and acidic residues" evidence="1">
    <location>
        <begin position="700"/>
        <end position="709"/>
    </location>
</feature>
<name>A0A1C7LWD0_GRIFR</name>
<dbReference type="PANTHER" id="PTHR23025">
    <property type="entry name" value="TRIACYLGLYCEROL LIPASE"/>
    <property type="match status" value="1"/>
</dbReference>
<accession>A0A1C7LWD0</accession>
<reference evidence="3 4" key="1">
    <citation type="submission" date="2016-03" db="EMBL/GenBank/DDBJ databases">
        <title>Whole genome sequencing of Grifola frondosa 9006-11.</title>
        <authorList>
            <person name="Min B."/>
            <person name="Park H."/>
            <person name="Kim J.-G."/>
            <person name="Cho H."/>
            <person name="Oh Y.-L."/>
            <person name="Kong W.-S."/>
            <person name="Choi I.-G."/>
        </authorList>
    </citation>
    <scope>NUCLEOTIDE SEQUENCE [LARGE SCALE GENOMIC DNA]</scope>
    <source>
        <strain evidence="3 4">9006-11</strain>
    </source>
</reference>
<feature type="domain" description="Alpha/beta hydrolase fold-3" evidence="2">
    <location>
        <begin position="500"/>
        <end position="583"/>
    </location>
</feature>
<gene>
    <name evidence="3" type="primary">Lipe</name>
    <name evidence="3" type="ORF">A0H81_11761</name>
</gene>
<evidence type="ECO:0000313" key="3">
    <source>
        <dbReference type="EMBL" id="OBZ68289.1"/>
    </source>
</evidence>
<dbReference type="OMA" id="NMYDATY"/>
<evidence type="ECO:0000256" key="1">
    <source>
        <dbReference type="SAM" id="MobiDB-lite"/>
    </source>
</evidence>
<dbReference type="STRING" id="5627.A0A1C7LWD0"/>
<dbReference type="PANTHER" id="PTHR23025:SF3">
    <property type="entry name" value="HORMONE-SENSITIVE LIPASE"/>
    <property type="match status" value="1"/>
</dbReference>
<dbReference type="GO" id="GO:0005829">
    <property type="term" value="C:cytosol"/>
    <property type="evidence" value="ECO:0007669"/>
    <property type="project" value="TreeGrafter"/>
</dbReference>
<feature type="compositionally biased region" description="Basic and acidic residues" evidence="1">
    <location>
        <begin position="598"/>
        <end position="612"/>
    </location>
</feature>
<dbReference type="SUPFAM" id="SSF53474">
    <property type="entry name" value="alpha/beta-Hydrolases"/>
    <property type="match status" value="1"/>
</dbReference>
<keyword evidence="4" id="KW-1185">Reference proteome</keyword>
<evidence type="ECO:0000313" key="4">
    <source>
        <dbReference type="Proteomes" id="UP000092993"/>
    </source>
</evidence>
<proteinExistence type="predicted"/>
<dbReference type="Proteomes" id="UP000092993">
    <property type="component" value="Unassembled WGS sequence"/>
</dbReference>
<dbReference type="GO" id="GO:0004771">
    <property type="term" value="F:sterol ester esterase activity"/>
    <property type="evidence" value="ECO:0007669"/>
    <property type="project" value="TreeGrafter"/>
</dbReference>
<dbReference type="InterPro" id="IPR013094">
    <property type="entry name" value="AB_hydrolase_3"/>
</dbReference>
<dbReference type="Pfam" id="PF07859">
    <property type="entry name" value="Abhydrolase_3"/>
    <property type="match status" value="2"/>
</dbReference>
<feature type="region of interest" description="Disordered" evidence="1">
    <location>
        <begin position="589"/>
        <end position="612"/>
    </location>
</feature>
<dbReference type="Gene3D" id="3.40.50.1820">
    <property type="entry name" value="alpha/beta hydrolase"/>
    <property type="match status" value="2"/>
</dbReference>
<dbReference type="GO" id="GO:0019433">
    <property type="term" value="P:triglyceride catabolic process"/>
    <property type="evidence" value="ECO:0007669"/>
    <property type="project" value="TreeGrafter"/>
</dbReference>
<protein>
    <submittedName>
        <fullName evidence="3">Hormone-sensitive lipase</fullName>
    </submittedName>
</protein>
<comment type="caution">
    <text evidence="3">The sequence shown here is derived from an EMBL/GenBank/DDBJ whole genome shotgun (WGS) entry which is preliminary data.</text>
</comment>
<feature type="region of interest" description="Disordered" evidence="1">
    <location>
        <begin position="677"/>
        <end position="871"/>
    </location>
</feature>
<dbReference type="EMBL" id="LUGG01000022">
    <property type="protein sequence ID" value="OBZ68289.1"/>
    <property type="molecule type" value="Genomic_DNA"/>
</dbReference>
<feature type="domain" description="Alpha/beta hydrolase fold-3" evidence="2">
    <location>
        <begin position="213"/>
        <end position="331"/>
    </location>
</feature>
<dbReference type="InterPro" id="IPR029058">
    <property type="entry name" value="AB_hydrolase_fold"/>
</dbReference>
<evidence type="ECO:0000259" key="2">
    <source>
        <dbReference type="Pfam" id="PF07859"/>
    </source>
</evidence>